<dbReference type="Proteomes" id="UP001293254">
    <property type="component" value="Unassembled WGS sequence"/>
</dbReference>
<evidence type="ECO:0000313" key="2">
    <source>
        <dbReference type="Proteomes" id="UP001293254"/>
    </source>
</evidence>
<gene>
    <name evidence="1" type="ORF">Salat_0167900</name>
</gene>
<reference evidence="1" key="1">
    <citation type="submission" date="2020-06" db="EMBL/GenBank/DDBJ databases">
        <authorList>
            <person name="Li T."/>
            <person name="Hu X."/>
            <person name="Zhang T."/>
            <person name="Song X."/>
            <person name="Zhang H."/>
            <person name="Dai N."/>
            <person name="Sheng W."/>
            <person name="Hou X."/>
            <person name="Wei L."/>
        </authorList>
    </citation>
    <scope>NUCLEOTIDE SEQUENCE</scope>
    <source>
        <strain evidence="1">3651</strain>
        <tissue evidence="1">Leaf</tissue>
    </source>
</reference>
<proteinExistence type="predicted"/>
<comment type="caution">
    <text evidence="1">The sequence shown here is derived from an EMBL/GenBank/DDBJ whole genome shotgun (WGS) entry which is preliminary data.</text>
</comment>
<organism evidence="1 2">
    <name type="scientific">Sesamum alatum</name>
    <dbReference type="NCBI Taxonomy" id="300844"/>
    <lineage>
        <taxon>Eukaryota</taxon>
        <taxon>Viridiplantae</taxon>
        <taxon>Streptophyta</taxon>
        <taxon>Embryophyta</taxon>
        <taxon>Tracheophyta</taxon>
        <taxon>Spermatophyta</taxon>
        <taxon>Magnoliopsida</taxon>
        <taxon>eudicotyledons</taxon>
        <taxon>Gunneridae</taxon>
        <taxon>Pentapetalae</taxon>
        <taxon>asterids</taxon>
        <taxon>lamiids</taxon>
        <taxon>Lamiales</taxon>
        <taxon>Pedaliaceae</taxon>
        <taxon>Sesamum</taxon>
    </lineage>
</organism>
<accession>A0AAE2CXJ6</accession>
<dbReference type="EMBL" id="JACGWO010000001">
    <property type="protein sequence ID" value="KAK4438336.1"/>
    <property type="molecule type" value="Genomic_DNA"/>
</dbReference>
<evidence type="ECO:0000313" key="1">
    <source>
        <dbReference type="EMBL" id="KAK4438336.1"/>
    </source>
</evidence>
<dbReference type="AlphaFoldDB" id="A0AAE2CXJ6"/>
<sequence>MMERILAYLLDRTPIVSISTLSQSLQEYESLHIKKRVLIVTKKKNPFEVEGIIGEIDVREMIGVLRRFGKKIDDNGTAAPRLRRRRRKTLMCFFALVLKDRKKEEDNVFNFIIEELCTSQAFWSFC</sequence>
<keyword evidence="2" id="KW-1185">Reference proteome</keyword>
<protein>
    <submittedName>
        <fullName evidence="1">Uncharacterized protein</fullName>
    </submittedName>
</protein>
<name>A0AAE2CXJ6_9LAMI</name>
<reference evidence="1" key="2">
    <citation type="journal article" date="2024" name="Plant">
        <title>Genomic evolution and insights into agronomic trait innovations of Sesamum species.</title>
        <authorList>
            <person name="Miao H."/>
            <person name="Wang L."/>
            <person name="Qu L."/>
            <person name="Liu H."/>
            <person name="Sun Y."/>
            <person name="Le M."/>
            <person name="Wang Q."/>
            <person name="Wei S."/>
            <person name="Zheng Y."/>
            <person name="Lin W."/>
            <person name="Duan Y."/>
            <person name="Cao H."/>
            <person name="Xiong S."/>
            <person name="Wang X."/>
            <person name="Wei L."/>
            <person name="Li C."/>
            <person name="Ma Q."/>
            <person name="Ju M."/>
            <person name="Zhao R."/>
            <person name="Li G."/>
            <person name="Mu C."/>
            <person name="Tian Q."/>
            <person name="Mei H."/>
            <person name="Zhang T."/>
            <person name="Gao T."/>
            <person name="Zhang H."/>
        </authorList>
    </citation>
    <scope>NUCLEOTIDE SEQUENCE</scope>
    <source>
        <strain evidence="1">3651</strain>
    </source>
</reference>